<dbReference type="Proteomes" id="UP000070089">
    <property type="component" value="Unassembled WGS sequence"/>
</dbReference>
<organism evidence="2 3">
    <name type="scientific">Giardia duodenalis assemblage B</name>
    <dbReference type="NCBI Taxonomy" id="1394984"/>
    <lineage>
        <taxon>Eukaryota</taxon>
        <taxon>Metamonada</taxon>
        <taxon>Diplomonadida</taxon>
        <taxon>Hexamitidae</taxon>
        <taxon>Giardiinae</taxon>
        <taxon>Giardia</taxon>
    </lineage>
</organism>
<feature type="region of interest" description="Disordered" evidence="1">
    <location>
        <begin position="1"/>
        <end position="65"/>
    </location>
</feature>
<evidence type="ECO:0000256" key="1">
    <source>
        <dbReference type="SAM" id="MobiDB-lite"/>
    </source>
</evidence>
<accession>A0A132NVP1</accession>
<dbReference type="OrthoDB" id="10256073at2759"/>
<comment type="caution">
    <text evidence="2">The sequence shown here is derived from an EMBL/GenBank/DDBJ whole genome shotgun (WGS) entry which is preliminary data.</text>
</comment>
<evidence type="ECO:0000313" key="2">
    <source>
        <dbReference type="EMBL" id="KWX14140.1"/>
    </source>
</evidence>
<gene>
    <name evidence="2" type="ORF">QR46_1837</name>
</gene>
<feature type="compositionally biased region" description="Polar residues" evidence="1">
    <location>
        <begin position="44"/>
        <end position="64"/>
    </location>
</feature>
<reference evidence="2 3" key="1">
    <citation type="journal article" date="2015" name="Mol. Biochem. Parasitol.">
        <title>Identification of polymorphic genes for use in assemblage B genotyping assays through comparative genomics of multiple assemblage B Giardia duodenalis isolates.</title>
        <authorList>
            <person name="Wielinga C."/>
            <person name="Thompson R.C."/>
            <person name="Monis P."/>
            <person name="Ryan U."/>
        </authorList>
    </citation>
    <scope>NUCLEOTIDE SEQUENCE [LARGE SCALE GENOMIC DNA]</scope>
    <source>
        <strain evidence="2 3">BAH15c1</strain>
    </source>
</reference>
<feature type="region of interest" description="Disordered" evidence="1">
    <location>
        <begin position="253"/>
        <end position="285"/>
    </location>
</feature>
<dbReference type="EMBL" id="JXTI01000042">
    <property type="protein sequence ID" value="KWX14140.1"/>
    <property type="molecule type" value="Genomic_DNA"/>
</dbReference>
<feature type="compositionally biased region" description="Polar residues" evidence="1">
    <location>
        <begin position="1"/>
        <end position="16"/>
    </location>
</feature>
<proteinExistence type="predicted"/>
<name>A0A132NVP1_GIAIN</name>
<evidence type="ECO:0000313" key="3">
    <source>
        <dbReference type="Proteomes" id="UP000070089"/>
    </source>
</evidence>
<protein>
    <submittedName>
        <fullName evidence="2">Uncharacterized protein</fullName>
    </submittedName>
</protein>
<sequence length="413" mass="44495">MQTQTYKISEMSQLSTPHPAPSSAPSSRGIAQRTKGALSPMKPSCSSIRQSPIQRSTRRPSNIGTVGINAQKIPTVALAGALSGLDAPTTMHQEDIEILTEGDVIGELDFVSMLTNRKLSYTQSHSICEPAATPGAVLTDVFRGLREQNAKIVKTLNLLITAGKKNKAAIADLETKLGDITAATNTLITSTRSFKAELLSTDTNVKATRNHMLLVQDQLKQLTTSVSGGVSGEQKKQTPHSYNIYGRVYGNTSNVPERAPTPTDNNALTLSALGGEAGSPSPSDQVSRCLVMIKNETDSNTQKTPMQGYSTTQVNTKASSNLFNSAFGLNVSPSRKINITAKEGAGRHMPAALRSPQLHSEQSKATRVPLATPMESMEAREGQGYEIDLVQKVDMLERNLRQITKHLSLTWLD</sequence>
<dbReference type="AlphaFoldDB" id="A0A132NVP1"/>
<dbReference type="VEuPathDB" id="GiardiaDB:QR46_1837"/>